<evidence type="ECO:0000256" key="2">
    <source>
        <dbReference type="ARBA" id="ARBA00023125"/>
    </source>
</evidence>
<dbReference type="GO" id="GO:0003677">
    <property type="term" value="F:DNA binding"/>
    <property type="evidence" value="ECO:0007669"/>
    <property type="project" value="UniProtKB-UniRule"/>
</dbReference>
<evidence type="ECO:0000256" key="3">
    <source>
        <dbReference type="ARBA" id="ARBA00023163"/>
    </source>
</evidence>
<keyword evidence="2 4" id="KW-0238">DNA-binding</keyword>
<keyword evidence="3" id="KW-0804">Transcription</keyword>
<evidence type="ECO:0000313" key="6">
    <source>
        <dbReference type="EMBL" id="CAA9476719.1"/>
    </source>
</evidence>
<name>A0A6J4RQJ8_9ACTN</name>
<dbReference type="PROSITE" id="PS50977">
    <property type="entry name" value="HTH_TETR_2"/>
    <property type="match status" value="1"/>
</dbReference>
<dbReference type="InterPro" id="IPR001647">
    <property type="entry name" value="HTH_TetR"/>
</dbReference>
<evidence type="ECO:0000256" key="4">
    <source>
        <dbReference type="PROSITE-ProRule" id="PRU00335"/>
    </source>
</evidence>
<protein>
    <submittedName>
        <fullName evidence="6">Transcriptional regulator, AcrR family</fullName>
    </submittedName>
</protein>
<accession>A0A6J4RQJ8</accession>
<dbReference type="EMBL" id="CADCVT010000043">
    <property type="protein sequence ID" value="CAA9476719.1"/>
    <property type="molecule type" value="Genomic_DNA"/>
</dbReference>
<organism evidence="6">
    <name type="scientific">uncultured Solirubrobacteraceae bacterium</name>
    <dbReference type="NCBI Taxonomy" id="1162706"/>
    <lineage>
        <taxon>Bacteria</taxon>
        <taxon>Bacillati</taxon>
        <taxon>Actinomycetota</taxon>
        <taxon>Thermoleophilia</taxon>
        <taxon>Solirubrobacterales</taxon>
        <taxon>Solirubrobacteraceae</taxon>
        <taxon>environmental samples</taxon>
    </lineage>
</organism>
<evidence type="ECO:0000256" key="1">
    <source>
        <dbReference type="ARBA" id="ARBA00023015"/>
    </source>
</evidence>
<gene>
    <name evidence="6" type="ORF">AVDCRST_MAG85-381</name>
</gene>
<dbReference type="InterPro" id="IPR009057">
    <property type="entry name" value="Homeodomain-like_sf"/>
</dbReference>
<dbReference type="AlphaFoldDB" id="A0A6J4RQJ8"/>
<reference evidence="6" key="1">
    <citation type="submission" date="2020-02" db="EMBL/GenBank/DDBJ databases">
        <authorList>
            <person name="Meier V. D."/>
        </authorList>
    </citation>
    <scope>NUCLEOTIDE SEQUENCE</scope>
    <source>
        <strain evidence="6">AVDCRST_MAG85</strain>
    </source>
</reference>
<evidence type="ECO:0000259" key="5">
    <source>
        <dbReference type="PROSITE" id="PS50977"/>
    </source>
</evidence>
<feature type="domain" description="HTH tetR-type" evidence="5">
    <location>
        <begin position="6"/>
        <end position="66"/>
    </location>
</feature>
<dbReference type="SUPFAM" id="SSF46689">
    <property type="entry name" value="Homeodomain-like"/>
    <property type="match status" value="1"/>
</dbReference>
<feature type="DNA-binding region" description="H-T-H motif" evidence="4">
    <location>
        <begin position="29"/>
        <end position="48"/>
    </location>
</feature>
<dbReference type="InterPro" id="IPR036271">
    <property type="entry name" value="Tet_transcr_reg_TetR-rel_C_sf"/>
</dbReference>
<dbReference type="PANTHER" id="PTHR47506:SF3">
    <property type="entry name" value="HTH-TYPE TRANSCRIPTIONAL REGULATOR LMRA"/>
    <property type="match status" value="1"/>
</dbReference>
<keyword evidence="1" id="KW-0805">Transcription regulation</keyword>
<sequence>MASTQPPARERLLHAAALLTYTGGIEATGVDAIARTAGVTKRTLYQHFRSKDELVGTALELRDQPALDALRTAVDRRVSRGAKPVDALFTTLAKLFGGDAYRGCAFQNAGLEVADPAHPVHPVTRSHIDGRAALVADLCREEGVDDPEVHEAVRLIVEGAFVVSATQRDAAVAARAAKAARRVLQR</sequence>
<proteinExistence type="predicted"/>
<dbReference type="PANTHER" id="PTHR47506">
    <property type="entry name" value="TRANSCRIPTIONAL REGULATORY PROTEIN"/>
    <property type="match status" value="1"/>
</dbReference>
<dbReference type="Gene3D" id="1.10.357.10">
    <property type="entry name" value="Tetracycline Repressor, domain 2"/>
    <property type="match status" value="1"/>
</dbReference>
<dbReference type="PRINTS" id="PR00455">
    <property type="entry name" value="HTHTETR"/>
</dbReference>
<dbReference type="Pfam" id="PF00440">
    <property type="entry name" value="TetR_N"/>
    <property type="match status" value="1"/>
</dbReference>
<dbReference type="SUPFAM" id="SSF48498">
    <property type="entry name" value="Tetracyclin repressor-like, C-terminal domain"/>
    <property type="match status" value="1"/>
</dbReference>